<protein>
    <submittedName>
        <fullName evidence="2">Uncharacterized protein</fullName>
    </submittedName>
</protein>
<gene>
    <name evidence="2" type="ORF">C495_00080</name>
</gene>
<keyword evidence="1" id="KW-0472">Membrane</keyword>
<feature type="transmembrane region" description="Helical" evidence="1">
    <location>
        <begin position="45"/>
        <end position="66"/>
    </location>
</feature>
<dbReference type="AlphaFoldDB" id="L9WJF5"/>
<organism evidence="2 3">
    <name type="scientific">Natronorubrum sulfidifaciens JCM 14089</name>
    <dbReference type="NCBI Taxonomy" id="1230460"/>
    <lineage>
        <taxon>Archaea</taxon>
        <taxon>Methanobacteriati</taxon>
        <taxon>Methanobacteriota</taxon>
        <taxon>Stenosarchaea group</taxon>
        <taxon>Halobacteria</taxon>
        <taxon>Halobacteriales</taxon>
        <taxon>Natrialbaceae</taxon>
        <taxon>Natronorubrum</taxon>
    </lineage>
</organism>
<accession>L9WJF5</accession>
<name>L9WJF5_9EURY</name>
<dbReference type="Proteomes" id="UP000011661">
    <property type="component" value="Unassembled WGS sequence"/>
</dbReference>
<evidence type="ECO:0000313" key="2">
    <source>
        <dbReference type="EMBL" id="ELY49579.1"/>
    </source>
</evidence>
<proteinExistence type="predicted"/>
<dbReference type="PATRIC" id="fig|1230460.4.peg.18"/>
<dbReference type="EMBL" id="AOHX01000001">
    <property type="protein sequence ID" value="ELY49579.1"/>
    <property type="molecule type" value="Genomic_DNA"/>
</dbReference>
<evidence type="ECO:0000313" key="3">
    <source>
        <dbReference type="Proteomes" id="UP000011661"/>
    </source>
</evidence>
<keyword evidence="1" id="KW-1133">Transmembrane helix</keyword>
<evidence type="ECO:0000256" key="1">
    <source>
        <dbReference type="SAM" id="Phobius"/>
    </source>
</evidence>
<keyword evidence="1" id="KW-0812">Transmembrane</keyword>
<keyword evidence="3" id="KW-1185">Reference proteome</keyword>
<reference evidence="2 3" key="1">
    <citation type="journal article" date="2014" name="PLoS Genet.">
        <title>Phylogenetically driven sequencing of extremely halophilic archaea reveals strategies for static and dynamic osmo-response.</title>
        <authorList>
            <person name="Becker E.A."/>
            <person name="Seitzer P.M."/>
            <person name="Tritt A."/>
            <person name="Larsen D."/>
            <person name="Krusor M."/>
            <person name="Yao A.I."/>
            <person name="Wu D."/>
            <person name="Madern D."/>
            <person name="Eisen J.A."/>
            <person name="Darling A.E."/>
            <person name="Facciotti M.T."/>
        </authorList>
    </citation>
    <scope>NUCLEOTIDE SEQUENCE [LARGE SCALE GENOMIC DNA]</scope>
    <source>
        <strain evidence="2 3">JCM 14089</strain>
    </source>
</reference>
<sequence length="81" mass="8875">MEPTSTLLELVATVCEVIRRTDEYSCRGDSERAVHVQVDAENHSVLGTIIFVSGFLPFAVGITNVLRGDVQIELIGQFVVL</sequence>
<comment type="caution">
    <text evidence="2">The sequence shown here is derived from an EMBL/GenBank/DDBJ whole genome shotgun (WGS) entry which is preliminary data.</text>
</comment>